<keyword evidence="1" id="KW-1133">Transmembrane helix</keyword>
<sequence>MWSRIRKRLYDTQEPALPLAIFRIGYTLILGLEVVQLMIFRDLIFQKDSLAARYDVFLTLLFVVWLAAQSLTDYATYWAVRNPNQLDRGRGVIEIQKKPITVALDRFRKNQLKDNIRQQWQTIGHIRNEDKELKLKLSPASRRSLRPGAKQRGSEARSIRLYMHLNGRIHELDKEGSL</sequence>
<accession>A0A917BXP7</accession>
<feature type="transmembrane region" description="Helical" evidence="1">
    <location>
        <begin position="60"/>
        <end position="80"/>
    </location>
</feature>
<dbReference type="RefSeq" id="WP_189021962.1">
    <property type="nucleotide sequence ID" value="NZ_BMKR01000002.1"/>
</dbReference>
<name>A0A917BXP7_9BACL</name>
<gene>
    <name evidence="2" type="ORF">GCM10010912_04250</name>
</gene>
<evidence type="ECO:0000313" key="3">
    <source>
        <dbReference type="Proteomes" id="UP000637643"/>
    </source>
</evidence>
<keyword evidence="1" id="KW-0472">Membrane</keyword>
<dbReference type="AlphaFoldDB" id="A0A917BXP7"/>
<proteinExistence type="predicted"/>
<reference evidence="2" key="2">
    <citation type="submission" date="2020-09" db="EMBL/GenBank/DDBJ databases">
        <authorList>
            <person name="Sun Q."/>
            <person name="Zhou Y."/>
        </authorList>
    </citation>
    <scope>NUCLEOTIDE SEQUENCE</scope>
    <source>
        <strain evidence="2">CGMCC 1.16134</strain>
    </source>
</reference>
<keyword evidence="3" id="KW-1185">Reference proteome</keyword>
<comment type="caution">
    <text evidence="2">The sequence shown here is derived from an EMBL/GenBank/DDBJ whole genome shotgun (WGS) entry which is preliminary data.</text>
</comment>
<dbReference type="Proteomes" id="UP000637643">
    <property type="component" value="Unassembled WGS sequence"/>
</dbReference>
<evidence type="ECO:0000313" key="2">
    <source>
        <dbReference type="EMBL" id="GGF62256.1"/>
    </source>
</evidence>
<organism evidence="2 3">
    <name type="scientific">Paenibacillus albidus</name>
    <dbReference type="NCBI Taxonomy" id="2041023"/>
    <lineage>
        <taxon>Bacteria</taxon>
        <taxon>Bacillati</taxon>
        <taxon>Bacillota</taxon>
        <taxon>Bacilli</taxon>
        <taxon>Bacillales</taxon>
        <taxon>Paenibacillaceae</taxon>
        <taxon>Paenibacillus</taxon>
    </lineage>
</organism>
<reference evidence="2" key="1">
    <citation type="journal article" date="2014" name="Int. J. Syst. Evol. Microbiol.">
        <title>Complete genome sequence of Corynebacterium casei LMG S-19264T (=DSM 44701T), isolated from a smear-ripened cheese.</title>
        <authorList>
            <consortium name="US DOE Joint Genome Institute (JGI-PGF)"/>
            <person name="Walter F."/>
            <person name="Albersmeier A."/>
            <person name="Kalinowski J."/>
            <person name="Ruckert C."/>
        </authorList>
    </citation>
    <scope>NUCLEOTIDE SEQUENCE</scope>
    <source>
        <strain evidence="2">CGMCC 1.16134</strain>
    </source>
</reference>
<feature type="transmembrane region" description="Helical" evidence="1">
    <location>
        <begin position="20"/>
        <end position="40"/>
    </location>
</feature>
<keyword evidence="1" id="KW-0812">Transmembrane</keyword>
<protein>
    <submittedName>
        <fullName evidence="2">Uncharacterized protein</fullName>
    </submittedName>
</protein>
<evidence type="ECO:0000256" key="1">
    <source>
        <dbReference type="SAM" id="Phobius"/>
    </source>
</evidence>
<dbReference type="EMBL" id="BMKR01000002">
    <property type="protein sequence ID" value="GGF62256.1"/>
    <property type="molecule type" value="Genomic_DNA"/>
</dbReference>